<gene>
    <name evidence="2" type="ORF">Aco03nite_005520</name>
</gene>
<dbReference type="RefSeq" id="WP_203792963.1">
    <property type="nucleotide sequence ID" value="NZ_BAAAQE010000011.1"/>
</dbReference>
<protein>
    <recommendedName>
        <fullName evidence="1">DUF397 domain-containing protein</fullName>
    </recommendedName>
</protein>
<sequence>MIDTTTVWEKSSFCSTGACIEVGRVANTVMLRDGKNPEQEPLIFTYEEWDGFQNAVLAVGKSF</sequence>
<feature type="domain" description="DUF397" evidence="1">
    <location>
        <begin position="7"/>
        <end position="56"/>
    </location>
</feature>
<dbReference type="InterPro" id="IPR007278">
    <property type="entry name" value="DUF397"/>
</dbReference>
<dbReference type="Proteomes" id="UP000612282">
    <property type="component" value="Unassembled WGS sequence"/>
</dbReference>
<proteinExistence type="predicted"/>
<name>A0ABQ3X105_9ACTN</name>
<accession>A0ABQ3X105</accession>
<organism evidence="2 3">
    <name type="scientific">Actinoplanes couchii</name>
    <dbReference type="NCBI Taxonomy" id="403638"/>
    <lineage>
        <taxon>Bacteria</taxon>
        <taxon>Bacillati</taxon>
        <taxon>Actinomycetota</taxon>
        <taxon>Actinomycetes</taxon>
        <taxon>Micromonosporales</taxon>
        <taxon>Micromonosporaceae</taxon>
        <taxon>Actinoplanes</taxon>
    </lineage>
</organism>
<evidence type="ECO:0000313" key="2">
    <source>
        <dbReference type="EMBL" id="GID52148.1"/>
    </source>
</evidence>
<comment type="caution">
    <text evidence="2">The sequence shown here is derived from an EMBL/GenBank/DDBJ whole genome shotgun (WGS) entry which is preliminary data.</text>
</comment>
<keyword evidence="3" id="KW-1185">Reference proteome</keyword>
<reference evidence="2 3" key="1">
    <citation type="submission" date="2021-01" db="EMBL/GenBank/DDBJ databases">
        <title>Whole genome shotgun sequence of Actinoplanes couchii NBRC 106145.</title>
        <authorList>
            <person name="Komaki H."/>
            <person name="Tamura T."/>
        </authorList>
    </citation>
    <scope>NUCLEOTIDE SEQUENCE [LARGE SCALE GENOMIC DNA]</scope>
    <source>
        <strain evidence="2 3">NBRC 106145</strain>
    </source>
</reference>
<dbReference type="EMBL" id="BOMG01000010">
    <property type="protein sequence ID" value="GID52148.1"/>
    <property type="molecule type" value="Genomic_DNA"/>
</dbReference>
<dbReference type="Pfam" id="PF04149">
    <property type="entry name" value="DUF397"/>
    <property type="match status" value="1"/>
</dbReference>
<evidence type="ECO:0000259" key="1">
    <source>
        <dbReference type="Pfam" id="PF04149"/>
    </source>
</evidence>
<evidence type="ECO:0000313" key="3">
    <source>
        <dbReference type="Proteomes" id="UP000612282"/>
    </source>
</evidence>